<sequence>EPPVKITCLLRDMTVEEKDKVTLECEVSRPNAEVKWLKDGLELRPSKKITIISQGNKRNLTIHKCDYDDKGTYVCDAGDDKSSAQLTVR</sequence>
<dbReference type="Pfam" id="PF07679">
    <property type="entry name" value="I-set"/>
    <property type="match status" value="1"/>
</dbReference>
<reference evidence="8" key="1">
    <citation type="thesis" date="2020" institute="ProQuest LLC" country="789 East Eisenhower Parkway, Ann Arbor, MI, USA">
        <title>Comparative Genomics and Chromosome Evolution.</title>
        <authorList>
            <person name="Mudd A.B."/>
        </authorList>
    </citation>
    <scope>NUCLEOTIDE SEQUENCE</scope>
    <source>
        <strain evidence="8">237g6f4</strain>
        <tissue evidence="8">Blood</tissue>
    </source>
</reference>
<evidence type="ECO:0000313" key="8">
    <source>
        <dbReference type="EMBL" id="KAG8535897.1"/>
    </source>
</evidence>
<dbReference type="InterPro" id="IPR052385">
    <property type="entry name" value="Obscurin/Obscurin-like_Reg"/>
</dbReference>
<feature type="non-terminal residue" evidence="8">
    <location>
        <position position="1"/>
    </location>
</feature>
<organism evidence="8 9">
    <name type="scientific">Engystomops pustulosus</name>
    <name type="common">Tungara frog</name>
    <name type="synonym">Physalaemus pustulosus</name>
    <dbReference type="NCBI Taxonomy" id="76066"/>
    <lineage>
        <taxon>Eukaryota</taxon>
        <taxon>Metazoa</taxon>
        <taxon>Chordata</taxon>
        <taxon>Craniata</taxon>
        <taxon>Vertebrata</taxon>
        <taxon>Euteleostomi</taxon>
        <taxon>Amphibia</taxon>
        <taxon>Batrachia</taxon>
        <taxon>Anura</taxon>
        <taxon>Neobatrachia</taxon>
        <taxon>Hyloidea</taxon>
        <taxon>Leptodactylidae</taxon>
        <taxon>Leiuperinae</taxon>
        <taxon>Engystomops</taxon>
    </lineage>
</organism>
<dbReference type="PANTHER" id="PTHR35971:SF5">
    <property type="entry name" value="OBSCURIN LIKE CYTOSKELETAL ADAPTOR 1"/>
    <property type="match status" value="1"/>
</dbReference>
<evidence type="ECO:0000256" key="1">
    <source>
        <dbReference type="ARBA" id="ARBA00004496"/>
    </source>
</evidence>
<keyword evidence="5" id="KW-1015">Disulfide bond</keyword>
<dbReference type="FunFam" id="2.60.40.10:FF:000211">
    <property type="entry name" value="Obscurin-like protein 1"/>
    <property type="match status" value="1"/>
</dbReference>
<evidence type="ECO:0000256" key="5">
    <source>
        <dbReference type="ARBA" id="ARBA00023157"/>
    </source>
</evidence>
<evidence type="ECO:0000313" key="9">
    <source>
        <dbReference type="Proteomes" id="UP000824782"/>
    </source>
</evidence>
<dbReference type="SMART" id="SM00409">
    <property type="entry name" value="IG"/>
    <property type="match status" value="1"/>
</dbReference>
<evidence type="ECO:0000256" key="4">
    <source>
        <dbReference type="ARBA" id="ARBA00022737"/>
    </source>
</evidence>
<dbReference type="PANTHER" id="PTHR35971">
    <property type="entry name" value="SI:DKEY-31G6.6"/>
    <property type="match status" value="1"/>
</dbReference>
<dbReference type="SMART" id="SM00408">
    <property type="entry name" value="IGc2"/>
    <property type="match status" value="1"/>
</dbReference>
<dbReference type="EMBL" id="WNYA01054415">
    <property type="protein sequence ID" value="KAG8535897.1"/>
    <property type="molecule type" value="Genomic_DNA"/>
</dbReference>
<dbReference type="PROSITE" id="PS50835">
    <property type="entry name" value="IG_LIKE"/>
    <property type="match status" value="1"/>
</dbReference>
<evidence type="ECO:0000259" key="7">
    <source>
        <dbReference type="PROSITE" id="PS50835"/>
    </source>
</evidence>
<dbReference type="InterPro" id="IPR003599">
    <property type="entry name" value="Ig_sub"/>
</dbReference>
<evidence type="ECO:0000256" key="3">
    <source>
        <dbReference type="ARBA" id="ARBA00022553"/>
    </source>
</evidence>
<accession>A0AAV6YFQ0</accession>
<protein>
    <recommendedName>
        <fullName evidence="7">Ig-like domain-containing protein</fullName>
    </recommendedName>
</protein>
<evidence type="ECO:0000256" key="2">
    <source>
        <dbReference type="ARBA" id="ARBA00022490"/>
    </source>
</evidence>
<keyword evidence="2" id="KW-0963">Cytoplasm</keyword>
<dbReference type="InterPro" id="IPR036179">
    <property type="entry name" value="Ig-like_dom_sf"/>
</dbReference>
<gene>
    <name evidence="8" type="ORF">GDO81_027517</name>
</gene>
<dbReference type="GO" id="GO:0005737">
    <property type="term" value="C:cytoplasm"/>
    <property type="evidence" value="ECO:0007669"/>
    <property type="project" value="UniProtKB-SubCell"/>
</dbReference>
<comment type="subcellular location">
    <subcellularLocation>
        <location evidence="1">Cytoplasm</location>
    </subcellularLocation>
</comment>
<dbReference type="AlphaFoldDB" id="A0AAV6YFQ0"/>
<dbReference type="InterPro" id="IPR013098">
    <property type="entry name" value="Ig_I-set"/>
</dbReference>
<dbReference type="Proteomes" id="UP000824782">
    <property type="component" value="Unassembled WGS sequence"/>
</dbReference>
<dbReference type="InterPro" id="IPR003598">
    <property type="entry name" value="Ig_sub2"/>
</dbReference>
<feature type="non-terminal residue" evidence="8">
    <location>
        <position position="89"/>
    </location>
</feature>
<feature type="domain" description="Ig-like" evidence="7">
    <location>
        <begin position="2"/>
        <end position="87"/>
    </location>
</feature>
<dbReference type="InterPro" id="IPR007110">
    <property type="entry name" value="Ig-like_dom"/>
</dbReference>
<keyword evidence="4" id="KW-0677">Repeat</keyword>
<dbReference type="SUPFAM" id="SSF48726">
    <property type="entry name" value="Immunoglobulin"/>
    <property type="match status" value="1"/>
</dbReference>
<evidence type="ECO:0000256" key="6">
    <source>
        <dbReference type="ARBA" id="ARBA00023319"/>
    </source>
</evidence>
<proteinExistence type="predicted"/>
<keyword evidence="6" id="KW-0393">Immunoglobulin domain</keyword>
<keyword evidence="3" id="KW-0597">Phosphoprotein</keyword>
<dbReference type="InterPro" id="IPR013783">
    <property type="entry name" value="Ig-like_fold"/>
</dbReference>
<keyword evidence="9" id="KW-1185">Reference proteome</keyword>
<dbReference type="Gene3D" id="2.60.40.10">
    <property type="entry name" value="Immunoglobulins"/>
    <property type="match status" value="1"/>
</dbReference>
<comment type="caution">
    <text evidence="8">The sequence shown here is derived from an EMBL/GenBank/DDBJ whole genome shotgun (WGS) entry which is preliminary data.</text>
</comment>
<name>A0AAV6YFQ0_ENGPU</name>